<dbReference type="SUPFAM" id="SSF48452">
    <property type="entry name" value="TPR-like"/>
    <property type="match status" value="1"/>
</dbReference>
<dbReference type="PROSITE" id="PS50005">
    <property type="entry name" value="TPR"/>
    <property type="match status" value="3"/>
</dbReference>
<dbReference type="KEGG" id="csl:COCSUDRAFT_14845"/>
<dbReference type="InterPro" id="IPR050498">
    <property type="entry name" value="Ycf3"/>
</dbReference>
<dbReference type="Pfam" id="PF00515">
    <property type="entry name" value="TPR_1"/>
    <property type="match status" value="1"/>
</dbReference>
<dbReference type="InterPro" id="IPR011990">
    <property type="entry name" value="TPR-like_helical_dom_sf"/>
</dbReference>
<keyword evidence="1" id="KW-0677">Repeat</keyword>
<dbReference type="AlphaFoldDB" id="I0Z018"/>
<protein>
    <submittedName>
        <fullName evidence="4">TPR repeat-containing protein</fullName>
    </submittedName>
</protein>
<dbReference type="Pfam" id="PF13432">
    <property type="entry name" value="TPR_16"/>
    <property type="match status" value="1"/>
</dbReference>
<organism evidence="4 5">
    <name type="scientific">Coccomyxa subellipsoidea (strain C-169)</name>
    <name type="common">Green microalga</name>
    <dbReference type="NCBI Taxonomy" id="574566"/>
    <lineage>
        <taxon>Eukaryota</taxon>
        <taxon>Viridiplantae</taxon>
        <taxon>Chlorophyta</taxon>
        <taxon>core chlorophytes</taxon>
        <taxon>Trebouxiophyceae</taxon>
        <taxon>Trebouxiophyceae incertae sedis</taxon>
        <taxon>Coccomyxaceae</taxon>
        <taxon>Coccomyxa</taxon>
        <taxon>Coccomyxa subellipsoidea</taxon>
    </lineage>
</organism>
<dbReference type="Pfam" id="PF13174">
    <property type="entry name" value="TPR_6"/>
    <property type="match status" value="1"/>
</dbReference>
<evidence type="ECO:0000313" key="4">
    <source>
        <dbReference type="EMBL" id="EIE23987.1"/>
    </source>
</evidence>
<feature type="repeat" description="TPR" evidence="3">
    <location>
        <begin position="98"/>
        <end position="131"/>
    </location>
</feature>
<name>I0Z018_COCSC</name>
<evidence type="ECO:0000256" key="3">
    <source>
        <dbReference type="PROSITE-ProRule" id="PRU00339"/>
    </source>
</evidence>
<feature type="repeat" description="TPR" evidence="3">
    <location>
        <begin position="30"/>
        <end position="63"/>
    </location>
</feature>
<sequence>MDFQEEERLWTELIDKYEGVDANWRADIVGRAYGNRGNARTRQGKMDAALIDYNKAIAICPWSVDPVLNRGVLYENTGRYDEALTDYRTVLDAAPNDPSGWNNMGNVSLAMGKWDEAANYYQRAVQLAPAFSFAAANRTLALYAGGKTNEAMREMRTLLRRYPDFTDPRAALAAAEWELGQIERAEGDWNRVDDPRYADRQWLRQTRRWPARLCDALEAFLDVRSTGKAAPAIS</sequence>
<dbReference type="SMART" id="SM00028">
    <property type="entry name" value="TPR"/>
    <property type="match status" value="3"/>
</dbReference>
<evidence type="ECO:0000313" key="5">
    <source>
        <dbReference type="Proteomes" id="UP000007264"/>
    </source>
</evidence>
<reference evidence="4 5" key="1">
    <citation type="journal article" date="2012" name="Genome Biol.">
        <title>The genome of the polar eukaryotic microalga coccomyxa subellipsoidea reveals traits of cold adaptation.</title>
        <authorList>
            <person name="Blanc G."/>
            <person name="Agarkova I."/>
            <person name="Grimwood J."/>
            <person name="Kuo A."/>
            <person name="Brueggeman A."/>
            <person name="Dunigan D."/>
            <person name="Gurnon J."/>
            <person name="Ladunga I."/>
            <person name="Lindquist E."/>
            <person name="Lucas S."/>
            <person name="Pangilinan J."/>
            <person name="Proschold T."/>
            <person name="Salamov A."/>
            <person name="Schmutz J."/>
            <person name="Weeks D."/>
            <person name="Yamada T."/>
            <person name="Claverie J.M."/>
            <person name="Grigoriev I."/>
            <person name="Van Etten J."/>
            <person name="Lomsadze A."/>
            <person name="Borodovsky M."/>
        </authorList>
    </citation>
    <scope>NUCLEOTIDE SEQUENCE [LARGE SCALE GENOMIC DNA]</scope>
    <source>
        <strain evidence="4 5">C-169</strain>
    </source>
</reference>
<dbReference type="Gene3D" id="1.25.40.10">
    <property type="entry name" value="Tetratricopeptide repeat domain"/>
    <property type="match status" value="1"/>
</dbReference>
<dbReference type="GeneID" id="17041985"/>
<dbReference type="PROSITE" id="PS50293">
    <property type="entry name" value="TPR_REGION"/>
    <property type="match status" value="1"/>
</dbReference>
<comment type="caution">
    <text evidence="4">The sequence shown here is derived from an EMBL/GenBank/DDBJ whole genome shotgun (WGS) entry which is preliminary data.</text>
</comment>
<evidence type="ECO:0000256" key="2">
    <source>
        <dbReference type="ARBA" id="ARBA00022803"/>
    </source>
</evidence>
<keyword evidence="2 3" id="KW-0802">TPR repeat</keyword>
<dbReference type="Proteomes" id="UP000007264">
    <property type="component" value="Unassembled WGS sequence"/>
</dbReference>
<dbReference type="RefSeq" id="XP_005648531.1">
    <property type="nucleotide sequence ID" value="XM_005648474.1"/>
</dbReference>
<dbReference type="STRING" id="574566.I0Z018"/>
<proteinExistence type="predicted"/>
<dbReference type="EMBL" id="AGSI01000006">
    <property type="protein sequence ID" value="EIE23987.1"/>
    <property type="molecule type" value="Genomic_DNA"/>
</dbReference>
<dbReference type="OrthoDB" id="421121at2759"/>
<evidence type="ECO:0000256" key="1">
    <source>
        <dbReference type="ARBA" id="ARBA00022737"/>
    </source>
</evidence>
<dbReference type="eggNOG" id="KOG4626">
    <property type="taxonomic scope" value="Eukaryota"/>
</dbReference>
<dbReference type="InterPro" id="IPR019734">
    <property type="entry name" value="TPR_rpt"/>
</dbReference>
<accession>I0Z018</accession>
<dbReference type="PANTHER" id="PTHR44858">
    <property type="entry name" value="TETRATRICOPEPTIDE REPEAT PROTEIN 6"/>
    <property type="match status" value="1"/>
</dbReference>
<feature type="repeat" description="TPR" evidence="3">
    <location>
        <begin position="64"/>
        <end position="97"/>
    </location>
</feature>
<keyword evidence="5" id="KW-1185">Reference proteome</keyword>
<gene>
    <name evidence="4" type="ORF">COCSUDRAFT_14845</name>
</gene>
<dbReference type="PANTHER" id="PTHR44858:SF17">
    <property type="match status" value="1"/>
</dbReference>